<feature type="compositionally biased region" description="Low complexity" evidence="1">
    <location>
        <begin position="2394"/>
        <end position="2410"/>
    </location>
</feature>
<feature type="region of interest" description="Disordered" evidence="1">
    <location>
        <begin position="679"/>
        <end position="717"/>
    </location>
</feature>
<feature type="region of interest" description="Disordered" evidence="1">
    <location>
        <begin position="2550"/>
        <end position="2597"/>
    </location>
</feature>
<name>A0A3P3Z763_LEIBR</name>
<organism evidence="2 3">
    <name type="scientific">Leishmania braziliensis MHOM/BR/75/M2904</name>
    <dbReference type="NCBI Taxonomy" id="420245"/>
    <lineage>
        <taxon>Eukaryota</taxon>
        <taxon>Discoba</taxon>
        <taxon>Euglenozoa</taxon>
        <taxon>Kinetoplastea</taxon>
        <taxon>Metakinetoplastina</taxon>
        <taxon>Trypanosomatida</taxon>
        <taxon>Trypanosomatidae</taxon>
        <taxon>Leishmaniinae</taxon>
        <taxon>Leishmania</taxon>
        <taxon>Leishmania braziliensis species complex</taxon>
    </lineage>
</organism>
<feature type="region of interest" description="Disordered" evidence="1">
    <location>
        <begin position="562"/>
        <end position="597"/>
    </location>
</feature>
<feature type="region of interest" description="Disordered" evidence="1">
    <location>
        <begin position="1"/>
        <end position="29"/>
    </location>
</feature>
<feature type="region of interest" description="Disordered" evidence="1">
    <location>
        <begin position="195"/>
        <end position="285"/>
    </location>
</feature>
<feature type="region of interest" description="Disordered" evidence="1">
    <location>
        <begin position="2007"/>
        <end position="2029"/>
    </location>
</feature>
<feature type="compositionally biased region" description="Basic and acidic residues" evidence="1">
    <location>
        <begin position="1058"/>
        <end position="1070"/>
    </location>
</feature>
<proteinExistence type="predicted"/>
<feature type="region of interest" description="Disordered" evidence="1">
    <location>
        <begin position="2075"/>
        <end position="2110"/>
    </location>
</feature>
<gene>
    <name evidence="2" type="ORF">LBRM2904_23.1120</name>
</gene>
<feature type="region of interest" description="Disordered" evidence="1">
    <location>
        <begin position="482"/>
        <end position="511"/>
    </location>
</feature>
<feature type="region of interest" description="Disordered" evidence="1">
    <location>
        <begin position="441"/>
        <end position="462"/>
    </location>
</feature>
<dbReference type="InterPro" id="IPR036412">
    <property type="entry name" value="HAD-like_sf"/>
</dbReference>
<evidence type="ECO:0000313" key="2">
    <source>
        <dbReference type="EMBL" id="SYZ66081.1"/>
    </source>
</evidence>
<evidence type="ECO:0000313" key="3">
    <source>
        <dbReference type="Proteomes" id="UP000319462"/>
    </source>
</evidence>
<sequence>MEPHPPAMNRSKAAHTAPFSPHTVDSTSHGVLVERRSHHEGGGYDAFRERGQIVSQPGPPLQLSTRRLQVFSYVLAELSSATTLLPDYTKAILNLSRRLVGAWQSVTAAAVARTRYEHALVWAAHQCKSTEPSALRVSSSAKTTLEGCRVFGATLRRSLHRQARAKKKRRCSVPVTAAAATSSLSPSATASLFGLASSSHKRRRLTREATPAAASVDATAVDRIVEKPPPHSNAPSDDGPLGPPNVGSPRSSSKQRRVDVTATSPSPSLSDRRRGVRHDRAAHKRRHQFVQRMLQQLWLDAQEAEDKAGQHVEYIRALVVNALYQQYLQVTVEASYHDLALYRWLSPLLLSAYRGGLEAGGQEWFRHGRHLRHRSALAHPESGSLQRARQHQAAVQVVADLRLLLRVLGRARISASPSRDTRVYSGGDDGDSGVVIASLATENRSSPSLPVPPPTTTAQGGACSEDCASFATVGGVAAAVANSEGSNSDGASARWTASADGSRGSSELSPSDGFDDHTLAVPMLLQSFLQACLSFDPTHCAFTLMSRCVVLAQHVRCGDDEQTVSSPATPGGKGARQKVHSGVGRVDEGVADGVDGEEPPREHFGLFYVVIARRAVGACACTAMCFGNHKFIFVCCHDTEVLLRGAMMTTESNEGVCEGSEASTAATVEEEERHFAHVSRLSAKATATASTSNETSEGAEKLAGDGARAEFSASTSSTLAMTATIKGRPSRFHLSCLHPHRPRMDKSTPSSRVRGISALKAHDVHRLKRSAKGNRGGGGGGLVGEVGSSRGAPPSPHRSAPPSGVLQSTPSRQPYSLTPPFFSPESDEVTPTATTAGRGVTLGVAALSSSIATAKLWERSVTRQVPSPHVKRASTQALLATQDPPSTDSASAAAPCRGYTAANTVPTSPASTQGMVTDISSVAPVSGASLQSRTAGEGSTSTCPTLGPLLREATSVFPEDDAVADEEGTDSEYSCASAPNSLHKGCSRYVVNGRLATHYTGSATRLMSNSELFSCQTSSSTPLSFSSSVADTFSDSEEEEDADAVDRGRHLQPNHGLTTEHRDRIPKGDDEGGTAEDATVEDSDDVFSGGGSPVFVVMHSPLCSCGVEDMAKESGRTAASATTASPSFTATTTPDFFEPSHLRQYQSDMPLGDSIKGLSRLFSVSYEPYMDFPFLYFEQRVLLPPGSGHERRVGGRRSGGDGYTVAHSRSPLVGSGRMSPSRTSPSARAAEAVDTQFGGVCTRAHGTDVEAAAVAHEVTVTVQDADVPLMGAVASTTPDPERDEQCNFAHEKPAGMPKGTSSCHPQHALCAADTSAVEPSEGDLAYAAELYARLQFWSLRGQDRSAYIDSSWSQQLSHVRPEGAEWTASSASPSLAGNVEDLEGRAEFNGQEPTAPWPSHTTGVDAPRRVHHGMSHGALGAGERGKLASGAILQSSLNSSVNTSEADEVSDIIRLPFRLLHCTVGTVEFAEEAELAVPRAGARVRKRRRAARAEGRQTKRRPTATEDRDTTEEEEDDPSGKEEPVCAEERERFPHLPSFMTVNARGKELLFEALRESTEVVVCGVRESRAHTGYHDVLHQRCPSQPLSTPMPTVPETKASVCPEGDANNVGYAPRACAVAVATSGTPLKSTWVTAVSPWTVATAAVQGCSFRVATGTLSRDERNPFAFDTHRHLGARGIVCWSQGNISHEEEDGNTPMDASGDETVMTMAAPAGDSASHGVEGATGGATHHRDHMCCSDSSHMPKWRWPRLPANDHKQWRCELLKSEFRLARSRCLDCLLVDHTHGRPIAAITLAPRSWTQTSFGSALDAAYSDDCDGIGEKTLPRRCAGRRRADTKATDMPSPQDVVQRTTYVVIGFTHYVAPLWRHLREEKAVLVDMDRTLIDNAITVRSAAERQRHLRHVHRVVEAADGVAGAANPCVLWRRPTAATSSALFADAPFRVGRNDAPQLTAEELAESMARGVDEQQESVLYRSSSRGHHHHHRSFSSSNQLTETVEDNGVLRPTIRQRPLHSRQSAPSHTPATAGNTSAFSSGGLLHCFMRRTASQRQSLGIVHYEECGAIKYDAGSLPASDPGLGADSSFKSGPNHSRRTCESDDTESVSSASSTDEDALRLSYEKSAATSATTATATAAPTAAATPPTRYFFDVVYVRPGVRQFLYRAATQWNIPVVLVTKSSRSRTEAILRQVLDPHRVLFPDMRSSVVTADEMLHWCDGEAVCHDAADRGKEACREADVGFGDPVGRLAVHQSSSAASRSPDAAKAYFAPPHTTEAISTAERIARSRKGALRVVQFVLDAAAMTAARHAWRAPAWCDWPNRLPKPRSIAVLDDAPQVWEESDWRCTVHVAPYTLSRVDPRAYFSRRGYATSLVLSCLYGSKCLVCGEGVLCLPERQGTETETSSSSPHSPSTSLSGPESRELRAYRWPHCVCVCPPDHLRDIARTEEGVPVGYTSTSYGAATASDLSASARAILRVLLWRMSGKAAVCSSQKPLLLPSIEDSATTEQARGGEGHVGARCRGYRRRRRHRCRADDLDATMAPVSEEWALTVSATADREARRKMADPATVARTAASRHVGMGTRPRHFDTFDTEGIASPPSSSLSVFSSASSHTFASASTSERSALTSLSSSPPRTSSSSSSTTTNLLSSGQFAWGPGFGHAAVNATPETGSYTPSTMVTVASMPPTPMAFRASPDLSLEFKALGGEAEADDDEQHGLVINAGNLSANTTTGSRNAAGEEGSVLQAPAPEDYAVATTTCYGAPRSNSSEVDNVIPLEMRAAPSVLGLLRAPGSPSHWIDDVGGAHAMGSEGSAMSSADSYQSSWLNRSFTFVPAEDVVPIISAPETFTEGVVANVDDSVPLEAFEAPLQRPRRWRLDDPSDEVEDVIPL</sequence>
<feature type="compositionally biased region" description="Low complexity" evidence="1">
    <location>
        <begin position="209"/>
        <end position="222"/>
    </location>
</feature>
<feature type="compositionally biased region" description="Acidic residues" evidence="1">
    <location>
        <begin position="1071"/>
        <end position="1085"/>
    </location>
</feature>
<feature type="region of interest" description="Disordered" evidence="1">
    <location>
        <begin position="2393"/>
        <end position="2413"/>
    </location>
</feature>
<dbReference type="RefSeq" id="XP_001565173.1">
    <property type="nucleotide sequence ID" value="XM_001565123.1"/>
</dbReference>
<dbReference type="KEGG" id="lbz:LBRM_23_1010"/>
<feature type="compositionally biased region" description="Low complexity" evidence="1">
    <location>
        <begin position="1018"/>
        <end position="1028"/>
    </location>
</feature>
<reference evidence="2 3" key="1">
    <citation type="submission" date="2018-09" db="EMBL/GenBank/DDBJ databases">
        <authorList>
            <person name="Peiro R."/>
            <person name="Begona"/>
            <person name="Cbmso G."/>
            <person name="Lopez M."/>
            <person name="Gonzalez S."/>
        </authorList>
    </citation>
    <scope>NUCLEOTIDE SEQUENCE [LARGE SCALE GENOMIC DNA]</scope>
</reference>
<feature type="region of interest" description="Disordered" evidence="1">
    <location>
        <begin position="1018"/>
        <end position="1086"/>
    </location>
</feature>
<feature type="compositionally biased region" description="Basic and acidic residues" evidence="1">
    <location>
        <begin position="1491"/>
        <end position="1508"/>
    </location>
</feature>
<feature type="region of interest" description="Disordered" evidence="1">
    <location>
        <begin position="1480"/>
        <end position="1526"/>
    </location>
</feature>
<dbReference type="EMBL" id="LS997622">
    <property type="protein sequence ID" value="SYZ66081.1"/>
    <property type="molecule type" value="Genomic_DNA"/>
</dbReference>
<feature type="compositionally biased region" description="Low complexity" evidence="1">
    <location>
        <begin position="785"/>
        <end position="804"/>
    </location>
</feature>
<feature type="compositionally biased region" description="Gly residues" evidence="1">
    <location>
        <begin position="774"/>
        <end position="784"/>
    </location>
</feature>
<dbReference type="SUPFAM" id="SSF56784">
    <property type="entry name" value="HAD-like"/>
    <property type="match status" value="1"/>
</dbReference>
<dbReference type="VEuPathDB" id="TriTrypDB:LbrM.23.1010"/>
<feature type="compositionally biased region" description="Basic residues" evidence="1">
    <location>
        <begin position="274"/>
        <end position="285"/>
    </location>
</feature>
<feature type="region of interest" description="Disordered" evidence="1">
    <location>
        <begin position="737"/>
        <end position="832"/>
    </location>
</feature>
<feature type="region of interest" description="Disordered" evidence="1">
    <location>
        <begin position="1188"/>
        <end position="1224"/>
    </location>
</feature>
<feature type="compositionally biased region" description="Acidic residues" evidence="1">
    <location>
        <begin position="1034"/>
        <end position="1043"/>
    </location>
</feature>
<accession>A0A3P3Z763</accession>
<dbReference type="Proteomes" id="UP000319462">
    <property type="component" value="Chromosome 23"/>
</dbReference>
<feature type="region of interest" description="Disordered" evidence="1">
    <location>
        <begin position="1972"/>
        <end position="1995"/>
    </location>
</feature>
<protein>
    <submittedName>
        <fullName evidence="2">Hypothetical_protein</fullName>
    </submittedName>
</protein>
<feature type="compositionally biased region" description="Basic residues" evidence="1">
    <location>
        <begin position="763"/>
        <end position="772"/>
    </location>
</feature>
<feature type="region of interest" description="Disordered" evidence="1">
    <location>
        <begin position="2610"/>
        <end position="2639"/>
    </location>
</feature>
<feature type="compositionally biased region" description="Low complexity" evidence="1">
    <location>
        <begin position="682"/>
        <end position="696"/>
    </location>
</feature>
<feature type="compositionally biased region" description="Basic residues" evidence="1">
    <location>
        <begin position="1976"/>
        <end position="1985"/>
    </location>
</feature>
<evidence type="ECO:0000256" key="1">
    <source>
        <dbReference type="SAM" id="MobiDB-lite"/>
    </source>
</evidence>
<feature type="compositionally biased region" description="Polar residues" evidence="1">
    <location>
        <begin position="2013"/>
        <end position="2029"/>
    </location>
</feature>
<feature type="compositionally biased region" description="Polar residues" evidence="1">
    <location>
        <begin position="805"/>
        <end position="816"/>
    </location>
</feature>